<protein>
    <submittedName>
        <fullName evidence="2">TIGR03086 family metal-binding protein</fullName>
    </submittedName>
</protein>
<dbReference type="InterPro" id="IPR017520">
    <property type="entry name" value="CHP03086"/>
</dbReference>
<reference evidence="3" key="1">
    <citation type="journal article" date="2019" name="Int. J. Syst. Evol. Microbiol.">
        <title>The Global Catalogue of Microorganisms (GCM) 10K type strain sequencing project: providing services to taxonomists for standard genome sequencing and annotation.</title>
        <authorList>
            <consortium name="The Broad Institute Genomics Platform"/>
            <consortium name="The Broad Institute Genome Sequencing Center for Infectious Disease"/>
            <person name="Wu L."/>
            <person name="Ma J."/>
        </authorList>
    </citation>
    <scope>NUCLEOTIDE SEQUENCE [LARGE SCALE GENOMIC DNA]</scope>
    <source>
        <strain evidence="3">ICMP 6774ER</strain>
    </source>
</reference>
<dbReference type="NCBIfam" id="TIGR03086">
    <property type="entry name" value="TIGR03086 family metal-binding protein"/>
    <property type="match status" value="1"/>
</dbReference>
<feature type="domain" description="Mycothiol-dependent maleylpyruvate isomerase metal-binding" evidence="1">
    <location>
        <begin position="17"/>
        <end position="60"/>
    </location>
</feature>
<organism evidence="2 3">
    <name type="scientific">Nonomuraea mangrovi</name>
    <dbReference type="NCBI Taxonomy" id="2316207"/>
    <lineage>
        <taxon>Bacteria</taxon>
        <taxon>Bacillati</taxon>
        <taxon>Actinomycetota</taxon>
        <taxon>Actinomycetes</taxon>
        <taxon>Streptosporangiales</taxon>
        <taxon>Streptosporangiaceae</taxon>
        <taxon>Nonomuraea</taxon>
    </lineage>
</organism>
<evidence type="ECO:0000259" key="1">
    <source>
        <dbReference type="Pfam" id="PF11716"/>
    </source>
</evidence>
<evidence type="ECO:0000313" key="2">
    <source>
        <dbReference type="EMBL" id="MFD1933469.1"/>
    </source>
</evidence>
<dbReference type="InterPro" id="IPR034660">
    <property type="entry name" value="DinB/YfiT-like"/>
</dbReference>
<keyword evidence="3" id="KW-1185">Reference proteome</keyword>
<dbReference type="NCBIfam" id="TIGR03083">
    <property type="entry name" value="maleylpyruvate isomerase family mycothiol-dependent enzyme"/>
    <property type="match status" value="1"/>
</dbReference>
<dbReference type="RefSeq" id="WP_379573512.1">
    <property type="nucleotide sequence ID" value="NZ_JBHUFV010000033.1"/>
</dbReference>
<name>A0ABW4SWZ9_9ACTN</name>
<comment type="caution">
    <text evidence="2">The sequence shown here is derived from an EMBL/GenBank/DDBJ whole genome shotgun (WGS) entry which is preliminary data.</text>
</comment>
<dbReference type="InterPro" id="IPR024344">
    <property type="entry name" value="MDMPI_metal-binding"/>
</dbReference>
<dbReference type="Proteomes" id="UP001597368">
    <property type="component" value="Unassembled WGS sequence"/>
</dbReference>
<dbReference type="Pfam" id="PF11716">
    <property type="entry name" value="MDMPI_N"/>
    <property type="match status" value="1"/>
</dbReference>
<dbReference type="InterPro" id="IPR017517">
    <property type="entry name" value="Maleyloyr_isom"/>
</dbReference>
<dbReference type="SUPFAM" id="SSF109854">
    <property type="entry name" value="DinB/YfiT-like putative metalloenzymes"/>
    <property type="match status" value="1"/>
</dbReference>
<proteinExistence type="predicted"/>
<dbReference type="Gene3D" id="1.20.120.450">
    <property type="entry name" value="dinb family like domain"/>
    <property type="match status" value="1"/>
</dbReference>
<evidence type="ECO:0000313" key="3">
    <source>
        <dbReference type="Proteomes" id="UP001597368"/>
    </source>
</evidence>
<accession>A0ABW4SWZ9</accession>
<sequence length="179" mass="19343">MDDMLKDLTSASLPTVALVRDLSEEELALPTPCAAFDVRGLLTHLEWVAETFESMAAKGPRPEQGEYTGDFPERMGRTLTAWSEPAAWEGESSIGMPVAATVNLLLVDLIVHGWDLAAATGRSYQPDGQAVERALAFTRQMAPMGRERGAFGDEVEVPGDATDLDRLLGVTGRDPAWTP</sequence>
<gene>
    <name evidence="2" type="ORF">ACFSKW_18590</name>
</gene>
<dbReference type="EMBL" id="JBHUFV010000033">
    <property type="protein sequence ID" value="MFD1933469.1"/>
    <property type="molecule type" value="Genomic_DNA"/>
</dbReference>